<reference evidence="3 4" key="1">
    <citation type="submission" date="2024-07" db="EMBL/GenBank/DDBJ databases">
        <authorList>
            <person name="Pitt A."/>
            <person name="Hahn M.W."/>
        </authorList>
    </citation>
    <scope>NUCLEOTIDE SEQUENCE [LARGE SCALE GENOMIC DNA]</scope>
    <source>
        <strain evidence="3 4">2-BAHN-186B</strain>
    </source>
</reference>
<keyword evidence="4" id="KW-1185">Reference proteome</keyword>
<gene>
    <name evidence="3" type="ORF">AAE961_07310</name>
</gene>
<dbReference type="InterPro" id="IPR011042">
    <property type="entry name" value="6-blade_b-propeller_TolB-like"/>
</dbReference>
<dbReference type="Proteomes" id="UP001623553">
    <property type="component" value="Unassembled WGS sequence"/>
</dbReference>
<organism evidence="3 4">
    <name type="scientific">Aquirufa novilacunae</name>
    <dbReference type="NCBI Taxonomy" id="3139305"/>
    <lineage>
        <taxon>Bacteria</taxon>
        <taxon>Pseudomonadati</taxon>
        <taxon>Bacteroidota</taxon>
        <taxon>Cytophagia</taxon>
        <taxon>Cytophagales</taxon>
        <taxon>Flectobacillaceae</taxon>
        <taxon>Aquirufa</taxon>
    </lineage>
</organism>
<evidence type="ECO:0000256" key="1">
    <source>
        <dbReference type="ARBA" id="ARBA00009820"/>
    </source>
</evidence>
<dbReference type="EMBL" id="JBEWZF010000002">
    <property type="protein sequence ID" value="MFL0298673.1"/>
    <property type="molecule type" value="Genomic_DNA"/>
</dbReference>
<keyword evidence="2" id="KW-0732">Signal</keyword>
<dbReference type="PANTHER" id="PTHR36842:SF1">
    <property type="entry name" value="PROTEIN TOLB"/>
    <property type="match status" value="1"/>
</dbReference>
<feature type="signal peptide" evidence="2">
    <location>
        <begin position="1"/>
        <end position="17"/>
    </location>
</feature>
<feature type="chain" id="PRO_5047424825" evidence="2">
    <location>
        <begin position="18"/>
        <end position="305"/>
    </location>
</feature>
<dbReference type="Pfam" id="PF07676">
    <property type="entry name" value="PD40"/>
    <property type="match status" value="3"/>
</dbReference>
<comment type="similarity">
    <text evidence="1">Belongs to the TolB family.</text>
</comment>
<dbReference type="SUPFAM" id="SSF82171">
    <property type="entry name" value="DPP6 N-terminal domain-like"/>
    <property type="match status" value="1"/>
</dbReference>
<sequence length="305" mass="33812">MKYLAILLLGCSLSLSAQIPAGKKVISSLYVYDLASGKSELILTEKRHFEAPNWSRDGKFLLINAYGKLEKISPKGEKLGELNTGSVAKANNDHGYSFDGKSLYISSAKAEIKEHTSFIYKVGSEGGSPVQLTPLTPSYWHGVSPDGKTIVYCAARNGNYDIYSMSSNGGDEIRLTTTDGLDDGPEYSPDGKYIYINSYRSGMMQIWRMKADGSDPEQMTFDAHSNWFAHIAPTNKVATIITYMEDQKQAHPFGHQVKLRLLDLKTKEVKDLTEAFYGGQGTINVPSWSPDGKKFAYVRYALEDL</sequence>
<name>A0ABW8U3F5_9BACT</name>
<evidence type="ECO:0000256" key="2">
    <source>
        <dbReference type="SAM" id="SignalP"/>
    </source>
</evidence>
<evidence type="ECO:0000313" key="4">
    <source>
        <dbReference type="Proteomes" id="UP001623553"/>
    </source>
</evidence>
<dbReference type="PANTHER" id="PTHR36842">
    <property type="entry name" value="PROTEIN TOLB HOMOLOG"/>
    <property type="match status" value="1"/>
</dbReference>
<dbReference type="RefSeq" id="WP_406800467.1">
    <property type="nucleotide sequence ID" value="NZ_JBEWZF010000002.1"/>
</dbReference>
<evidence type="ECO:0000313" key="3">
    <source>
        <dbReference type="EMBL" id="MFL0298673.1"/>
    </source>
</evidence>
<dbReference type="InterPro" id="IPR011659">
    <property type="entry name" value="WD40"/>
</dbReference>
<dbReference type="Gene3D" id="2.120.10.30">
    <property type="entry name" value="TolB, C-terminal domain"/>
    <property type="match status" value="1"/>
</dbReference>
<accession>A0ABW8U3F5</accession>
<comment type="caution">
    <text evidence="3">The sequence shown here is derived from an EMBL/GenBank/DDBJ whole genome shotgun (WGS) entry which is preliminary data.</text>
</comment>
<proteinExistence type="inferred from homology"/>
<protein>
    <submittedName>
        <fullName evidence="3">Transporter</fullName>
    </submittedName>
</protein>